<dbReference type="Proteomes" id="UP000234335">
    <property type="component" value="Unassembled WGS sequence"/>
</dbReference>
<gene>
    <name evidence="3" type="ORF">CYJ34_07015</name>
</gene>
<evidence type="ECO:0000313" key="3">
    <source>
        <dbReference type="EMBL" id="PKZ15766.1"/>
    </source>
</evidence>
<keyword evidence="4" id="KW-1185">Reference proteome</keyword>
<keyword evidence="3" id="KW-0540">Nuclease</keyword>
<dbReference type="InterPro" id="IPR005094">
    <property type="entry name" value="Endonuclease_MobA/VirD2"/>
</dbReference>
<keyword evidence="3" id="KW-0255">Endonuclease</keyword>
<sequence>MAVTKIHPIKSTLNLALDYIMDKDKTDEQILISSFLCNPDTAHLEFEQTRAECNSKTKVLARHLIQAFLPGEVTPDLAHEIGIQLCEEILKGEYEYVLTTHIDKGHIHNHILFSNVNFKTGKAYQSNKKSYHQIRNISDELCEKYHLSVIDEDYRQFKKLYSTKGKSYKEYMELKKGNSWKYKLQVAIDKAVLMSNSYDNFLKIMESFNYEIKFGKYISFKHKNQTRFTRSKTIGPDYTEEEIKKRIKSLDKNKIHNSTYNLEKKSLRHRNLVSINKNPKVKKSIGYEVWANRFNMKLTAETLNELRKNNIKDYSELESLIQNQASERQNTLIEIKKIEKEMDDIKEVVEELHLLKIYKKTYDAYQSDPNDKDFYETYKYQITLYEKAYKNLLEKGLVNSNIHSLSERFKKLSSDKSKKMKDYEVLNAKINECYSLKKTIEQYQEINKERF</sequence>
<keyword evidence="3" id="KW-0378">Hydrolase</keyword>
<organism evidence="3 4">
    <name type="scientific">Anaerococcus octavius</name>
    <dbReference type="NCBI Taxonomy" id="54007"/>
    <lineage>
        <taxon>Bacteria</taxon>
        <taxon>Bacillati</taxon>
        <taxon>Bacillota</taxon>
        <taxon>Tissierellia</taxon>
        <taxon>Tissierellales</taxon>
        <taxon>Peptoniphilaceae</taxon>
        <taxon>Anaerococcus</taxon>
    </lineage>
</organism>
<keyword evidence="1" id="KW-0175">Coiled coil</keyword>
<name>A0A2I1M6K5_9FIRM</name>
<evidence type="ECO:0000313" key="4">
    <source>
        <dbReference type="Proteomes" id="UP000234335"/>
    </source>
</evidence>
<dbReference type="AlphaFoldDB" id="A0A2I1M6K5"/>
<dbReference type="Pfam" id="PF03432">
    <property type="entry name" value="Relaxase"/>
    <property type="match status" value="1"/>
</dbReference>
<protein>
    <submittedName>
        <fullName evidence="3">Endonuclease</fullName>
    </submittedName>
</protein>
<feature type="domain" description="MobA/VirD2-like nuclease" evidence="2">
    <location>
        <begin position="19"/>
        <end position="147"/>
    </location>
</feature>
<comment type="caution">
    <text evidence="3">The sequence shown here is derived from an EMBL/GenBank/DDBJ whole genome shotgun (WGS) entry which is preliminary data.</text>
</comment>
<proteinExistence type="predicted"/>
<dbReference type="GO" id="GO:0004519">
    <property type="term" value="F:endonuclease activity"/>
    <property type="evidence" value="ECO:0007669"/>
    <property type="project" value="UniProtKB-KW"/>
</dbReference>
<dbReference type="EMBL" id="PKGS01000005">
    <property type="protein sequence ID" value="PKZ15766.1"/>
    <property type="molecule type" value="Genomic_DNA"/>
</dbReference>
<feature type="coiled-coil region" evidence="1">
    <location>
        <begin position="321"/>
        <end position="355"/>
    </location>
</feature>
<accession>A0A2I1M6K5</accession>
<evidence type="ECO:0000256" key="1">
    <source>
        <dbReference type="SAM" id="Coils"/>
    </source>
</evidence>
<evidence type="ECO:0000259" key="2">
    <source>
        <dbReference type="Pfam" id="PF03432"/>
    </source>
</evidence>
<reference evidence="3 4" key="1">
    <citation type="submission" date="2017-12" db="EMBL/GenBank/DDBJ databases">
        <title>Phylogenetic diversity of female urinary microbiome.</title>
        <authorList>
            <person name="Thomas-White K."/>
            <person name="Wolfe A.J."/>
        </authorList>
    </citation>
    <scope>NUCLEOTIDE SEQUENCE [LARGE SCALE GENOMIC DNA]</scope>
    <source>
        <strain evidence="3 4">UMB0119</strain>
    </source>
</reference>
<dbReference type="RefSeq" id="WP_101540587.1">
    <property type="nucleotide sequence ID" value="NZ_PKGS01000005.1"/>
</dbReference>